<proteinExistence type="predicted"/>
<dbReference type="EMBL" id="CP036269">
    <property type="protein sequence ID" value="QDT43221.1"/>
    <property type="molecule type" value="Genomic_DNA"/>
</dbReference>
<name>A0A517RH61_9PLAN</name>
<evidence type="ECO:0000313" key="1">
    <source>
        <dbReference type="EMBL" id="QDT43221.1"/>
    </source>
</evidence>
<accession>A0A517RH61</accession>
<protein>
    <recommendedName>
        <fullName evidence="3">Lipoprotein</fullName>
    </recommendedName>
</protein>
<dbReference type="AlphaFoldDB" id="A0A517RH61"/>
<dbReference type="OrthoDB" id="9866415at2"/>
<gene>
    <name evidence="1" type="ORF">Pan241w_33210</name>
</gene>
<evidence type="ECO:0008006" key="3">
    <source>
        <dbReference type="Google" id="ProtNLM"/>
    </source>
</evidence>
<dbReference type="KEGG" id="gaz:Pan241w_33210"/>
<evidence type="ECO:0000313" key="2">
    <source>
        <dbReference type="Proteomes" id="UP000317171"/>
    </source>
</evidence>
<keyword evidence="2" id="KW-1185">Reference proteome</keyword>
<sequence length="140" mass="15994">MGMKCLIPILILLTACSEVDRNEPVDSSQTVPNTQLKSPFQGLTFDTLNNDEIQSQPEVVQTGFKQINAWRGAKDFQNDSDSNDYFVYQTLKAQLNCDQLQIRSVDPVHGSLRYEAKCRGMRYLVQYDLNSVQIMNVIRE</sequence>
<reference evidence="1 2" key="1">
    <citation type="submission" date="2019-02" db="EMBL/GenBank/DDBJ databases">
        <title>Deep-cultivation of Planctomycetes and their phenomic and genomic characterization uncovers novel biology.</title>
        <authorList>
            <person name="Wiegand S."/>
            <person name="Jogler M."/>
            <person name="Boedeker C."/>
            <person name="Pinto D."/>
            <person name="Vollmers J."/>
            <person name="Rivas-Marin E."/>
            <person name="Kohn T."/>
            <person name="Peeters S.H."/>
            <person name="Heuer A."/>
            <person name="Rast P."/>
            <person name="Oberbeckmann S."/>
            <person name="Bunk B."/>
            <person name="Jeske O."/>
            <person name="Meyerdierks A."/>
            <person name="Storesund J.E."/>
            <person name="Kallscheuer N."/>
            <person name="Luecker S."/>
            <person name="Lage O.M."/>
            <person name="Pohl T."/>
            <person name="Merkel B.J."/>
            <person name="Hornburger P."/>
            <person name="Mueller R.-W."/>
            <person name="Bruemmer F."/>
            <person name="Labrenz M."/>
            <person name="Spormann A.M."/>
            <person name="Op den Camp H."/>
            <person name="Overmann J."/>
            <person name="Amann R."/>
            <person name="Jetten M.S.M."/>
            <person name="Mascher T."/>
            <person name="Medema M.H."/>
            <person name="Devos D.P."/>
            <person name="Kaster A.-K."/>
            <person name="Ovreas L."/>
            <person name="Rohde M."/>
            <person name="Galperin M.Y."/>
            <person name="Jogler C."/>
        </authorList>
    </citation>
    <scope>NUCLEOTIDE SEQUENCE [LARGE SCALE GENOMIC DNA]</scope>
    <source>
        <strain evidence="1 2">Pan241w</strain>
    </source>
</reference>
<organism evidence="1 2">
    <name type="scientific">Gimesia alba</name>
    <dbReference type="NCBI Taxonomy" id="2527973"/>
    <lineage>
        <taxon>Bacteria</taxon>
        <taxon>Pseudomonadati</taxon>
        <taxon>Planctomycetota</taxon>
        <taxon>Planctomycetia</taxon>
        <taxon>Planctomycetales</taxon>
        <taxon>Planctomycetaceae</taxon>
        <taxon>Gimesia</taxon>
    </lineage>
</organism>
<dbReference type="Proteomes" id="UP000317171">
    <property type="component" value="Chromosome"/>
</dbReference>
<dbReference type="PROSITE" id="PS51257">
    <property type="entry name" value="PROKAR_LIPOPROTEIN"/>
    <property type="match status" value="1"/>
</dbReference>